<dbReference type="Proteomes" id="UP001283361">
    <property type="component" value="Unassembled WGS sequence"/>
</dbReference>
<sequence>MTHVGSTSWVVFNPIPVHLFRCPNLTYRPVTCVDTPVRLAVRRVGKQASDVTRTVRQNKCCDKQGLPLVRGCLRVPRPQGGIPILFRLEVDNNTAITSGATTHTLISYGWSISAG</sequence>
<organism evidence="1 2">
    <name type="scientific">Elysia crispata</name>
    <name type="common">lettuce slug</name>
    <dbReference type="NCBI Taxonomy" id="231223"/>
    <lineage>
        <taxon>Eukaryota</taxon>
        <taxon>Metazoa</taxon>
        <taxon>Spiralia</taxon>
        <taxon>Lophotrochozoa</taxon>
        <taxon>Mollusca</taxon>
        <taxon>Gastropoda</taxon>
        <taxon>Heterobranchia</taxon>
        <taxon>Euthyneura</taxon>
        <taxon>Panpulmonata</taxon>
        <taxon>Sacoglossa</taxon>
        <taxon>Placobranchoidea</taxon>
        <taxon>Plakobranchidae</taxon>
        <taxon>Elysia</taxon>
    </lineage>
</organism>
<evidence type="ECO:0000313" key="1">
    <source>
        <dbReference type="EMBL" id="KAK3740775.1"/>
    </source>
</evidence>
<reference evidence="1" key="1">
    <citation type="journal article" date="2023" name="G3 (Bethesda)">
        <title>A reference genome for the long-term kleptoplast-retaining sea slug Elysia crispata morphotype clarki.</title>
        <authorList>
            <person name="Eastman K.E."/>
            <person name="Pendleton A.L."/>
            <person name="Shaikh M.A."/>
            <person name="Suttiyut T."/>
            <person name="Ogas R."/>
            <person name="Tomko P."/>
            <person name="Gavelis G."/>
            <person name="Widhalm J.R."/>
            <person name="Wisecaver J.H."/>
        </authorList>
    </citation>
    <scope>NUCLEOTIDE SEQUENCE</scope>
    <source>
        <strain evidence="1">ECLA1</strain>
    </source>
</reference>
<evidence type="ECO:0000313" key="2">
    <source>
        <dbReference type="Proteomes" id="UP001283361"/>
    </source>
</evidence>
<name>A0AAE0YE01_9GAST</name>
<accession>A0AAE0YE01</accession>
<dbReference type="EMBL" id="JAWDGP010006461">
    <property type="protein sequence ID" value="KAK3740775.1"/>
    <property type="molecule type" value="Genomic_DNA"/>
</dbReference>
<gene>
    <name evidence="1" type="ORF">RRG08_005104</name>
</gene>
<protein>
    <submittedName>
        <fullName evidence="1">Uncharacterized protein</fullName>
    </submittedName>
</protein>
<comment type="caution">
    <text evidence="1">The sequence shown here is derived from an EMBL/GenBank/DDBJ whole genome shotgun (WGS) entry which is preliminary data.</text>
</comment>
<dbReference type="AlphaFoldDB" id="A0AAE0YE01"/>
<proteinExistence type="predicted"/>
<keyword evidence="2" id="KW-1185">Reference proteome</keyword>